<name>A0A146MDZ6_LYGHE</name>
<dbReference type="Gene3D" id="3.90.70.10">
    <property type="entry name" value="Cysteine proteinases"/>
    <property type="match status" value="1"/>
</dbReference>
<protein>
    <submittedName>
        <fullName evidence="1">Uncharacterized protein</fullName>
    </submittedName>
</protein>
<dbReference type="EMBL" id="GDHC01000685">
    <property type="protein sequence ID" value="JAQ17944.1"/>
    <property type="molecule type" value="Transcribed_RNA"/>
</dbReference>
<accession>A0A146MDZ6</accession>
<sequence>MFELMHAIDNDNERLERAVCARRGKPFTSFHRPHYIYNPVSDTFSGYTVSSVKCHTCQTTSRVVERFTSLMLDLPSHHQRVEFAKQHPEQVSRRCAVGVDGQVLRQPSSQFHCKRRRVMH</sequence>
<dbReference type="InterPro" id="IPR038765">
    <property type="entry name" value="Papain-like_cys_pep_sf"/>
</dbReference>
<proteinExistence type="predicted"/>
<gene>
    <name evidence="1" type="ORF">g.13758</name>
</gene>
<organism evidence="1">
    <name type="scientific">Lygus hesperus</name>
    <name type="common">Western plant bug</name>
    <dbReference type="NCBI Taxonomy" id="30085"/>
    <lineage>
        <taxon>Eukaryota</taxon>
        <taxon>Metazoa</taxon>
        <taxon>Ecdysozoa</taxon>
        <taxon>Arthropoda</taxon>
        <taxon>Hexapoda</taxon>
        <taxon>Insecta</taxon>
        <taxon>Pterygota</taxon>
        <taxon>Neoptera</taxon>
        <taxon>Paraneoptera</taxon>
        <taxon>Hemiptera</taxon>
        <taxon>Heteroptera</taxon>
        <taxon>Panheteroptera</taxon>
        <taxon>Cimicomorpha</taxon>
        <taxon>Miridae</taxon>
        <taxon>Mirini</taxon>
        <taxon>Lygus</taxon>
    </lineage>
</organism>
<dbReference type="SUPFAM" id="SSF54001">
    <property type="entry name" value="Cysteine proteinases"/>
    <property type="match status" value="1"/>
</dbReference>
<reference evidence="1" key="1">
    <citation type="journal article" date="2016" name="Gigascience">
        <title>De novo construction of an expanded transcriptome assembly for the western tarnished plant bug, Lygus hesperus.</title>
        <authorList>
            <person name="Tassone E.E."/>
            <person name="Geib S.M."/>
            <person name="Hall B."/>
            <person name="Fabrick J.A."/>
            <person name="Brent C.S."/>
            <person name="Hull J.J."/>
        </authorList>
    </citation>
    <scope>NUCLEOTIDE SEQUENCE</scope>
</reference>
<dbReference type="AlphaFoldDB" id="A0A146MDZ6"/>
<evidence type="ECO:0000313" key="1">
    <source>
        <dbReference type="EMBL" id="JAQ17944.1"/>
    </source>
</evidence>